<sequence>MRIPRLVTSLAIAVPLVLLAGCANETTPETTPTTPAPPTAVPTSPAPTPSGDGSGTDPSEPTCETIVPAGVVDEFQKVGWSAQPQPFRIGGIEIPGGIQCTWGDYSVATDHVQIFGWAPIEDAQIERAQSELIGSGWRREEGEDGFYVTESADTVIAPDENGYGFTYFFSDTWVTMADTKQGLVLVEWPPR</sequence>
<dbReference type="RefSeq" id="WP_135067264.1">
    <property type="nucleotide sequence ID" value="NZ_CP038266.1"/>
</dbReference>
<evidence type="ECO:0000313" key="3">
    <source>
        <dbReference type="EMBL" id="QBR89098.1"/>
    </source>
</evidence>
<gene>
    <name evidence="3" type="ORF">E4K62_10625</name>
</gene>
<feature type="compositionally biased region" description="Pro residues" evidence="1">
    <location>
        <begin position="34"/>
        <end position="48"/>
    </location>
</feature>
<name>A0ABX5SVE3_9MICO</name>
<accession>A0ABX5SVE3</accession>
<protein>
    <recommendedName>
        <fullName evidence="5">Nitrate ABC transporter substrate-binding protein</fullName>
    </recommendedName>
</protein>
<evidence type="ECO:0000313" key="4">
    <source>
        <dbReference type="Proteomes" id="UP000295748"/>
    </source>
</evidence>
<evidence type="ECO:0000256" key="2">
    <source>
        <dbReference type="SAM" id="SignalP"/>
    </source>
</evidence>
<evidence type="ECO:0000256" key="1">
    <source>
        <dbReference type="SAM" id="MobiDB-lite"/>
    </source>
</evidence>
<feature type="chain" id="PRO_5045225882" description="Nitrate ABC transporter substrate-binding protein" evidence="2">
    <location>
        <begin position="21"/>
        <end position="191"/>
    </location>
</feature>
<evidence type="ECO:0008006" key="5">
    <source>
        <dbReference type="Google" id="ProtNLM"/>
    </source>
</evidence>
<keyword evidence="2" id="KW-0732">Signal</keyword>
<organism evidence="3 4">
    <name type="scientific">Microbacterium wangchenii</name>
    <dbReference type="NCBI Taxonomy" id="2541726"/>
    <lineage>
        <taxon>Bacteria</taxon>
        <taxon>Bacillati</taxon>
        <taxon>Actinomycetota</taxon>
        <taxon>Actinomycetes</taxon>
        <taxon>Micrococcales</taxon>
        <taxon>Microbacteriaceae</taxon>
        <taxon>Microbacterium</taxon>
    </lineage>
</organism>
<dbReference type="EMBL" id="CP038266">
    <property type="protein sequence ID" value="QBR89098.1"/>
    <property type="molecule type" value="Genomic_DNA"/>
</dbReference>
<dbReference type="Proteomes" id="UP000295748">
    <property type="component" value="Chromosome"/>
</dbReference>
<dbReference type="PROSITE" id="PS51257">
    <property type="entry name" value="PROKAR_LIPOPROTEIN"/>
    <property type="match status" value="1"/>
</dbReference>
<reference evidence="3 4" key="1">
    <citation type="submission" date="2019-03" db="EMBL/GenBank/DDBJ databases">
        <authorList>
            <person name="Dong K."/>
        </authorList>
    </citation>
    <scope>NUCLEOTIDE SEQUENCE [LARGE SCALE GENOMIC DNA]</scope>
    <source>
        <strain evidence="4">dk512</strain>
    </source>
</reference>
<keyword evidence="4" id="KW-1185">Reference proteome</keyword>
<feature type="signal peptide" evidence="2">
    <location>
        <begin position="1"/>
        <end position="20"/>
    </location>
</feature>
<proteinExistence type="predicted"/>
<feature type="region of interest" description="Disordered" evidence="1">
    <location>
        <begin position="26"/>
        <end position="63"/>
    </location>
</feature>